<dbReference type="Gene3D" id="3.40.50.150">
    <property type="entry name" value="Vaccinia Virus protein VP39"/>
    <property type="match status" value="1"/>
</dbReference>
<name>A0A7W9AMH5_9SPHN</name>
<dbReference type="GO" id="GO:0008168">
    <property type="term" value="F:methyltransferase activity"/>
    <property type="evidence" value="ECO:0007669"/>
    <property type="project" value="UniProtKB-KW"/>
</dbReference>
<dbReference type="RefSeq" id="WP_184023889.1">
    <property type="nucleotide sequence ID" value="NZ_JACIJJ010000001.1"/>
</dbReference>
<sequence length="260" mass="29451">MPSDLIYDVGVNVGTDSAYYLHKGFRVVGIEASPPLADQLRLMFSNEIATGQYTLLNVGVAAEAGEFDFWVCDTKSEWSSFDRKIASRNGAEHHSVKVKTLRFDQIVAEHGIPLYCKVDIEGNDWLCLAGMDPQTRPRYVSIEMSYEKGDRDFKLLRDLGFKEYKIISQVSWSQPTQALISLNRKLPYRLRRISLAAEGLLRGVRSDGDWKFEFGSSGSFAESTPGRWHSFDEAYATWLKLHHLAKSGSSLGDWYDIHAR</sequence>
<keyword evidence="2" id="KW-0489">Methyltransferase</keyword>
<dbReference type="InterPro" id="IPR006342">
    <property type="entry name" value="FkbM_mtfrase"/>
</dbReference>
<keyword evidence="3" id="KW-1185">Reference proteome</keyword>
<dbReference type="Pfam" id="PF05050">
    <property type="entry name" value="Methyltransf_21"/>
    <property type="match status" value="1"/>
</dbReference>
<accession>A0A7W9AMH5</accession>
<dbReference type="InterPro" id="IPR029063">
    <property type="entry name" value="SAM-dependent_MTases_sf"/>
</dbReference>
<dbReference type="PANTHER" id="PTHR34203">
    <property type="entry name" value="METHYLTRANSFERASE, FKBM FAMILY PROTEIN"/>
    <property type="match status" value="1"/>
</dbReference>
<reference evidence="2 3" key="1">
    <citation type="submission" date="2020-08" db="EMBL/GenBank/DDBJ databases">
        <title>Genomic Encyclopedia of Type Strains, Phase IV (KMG-IV): sequencing the most valuable type-strain genomes for metagenomic binning, comparative biology and taxonomic classification.</title>
        <authorList>
            <person name="Goeker M."/>
        </authorList>
    </citation>
    <scope>NUCLEOTIDE SEQUENCE [LARGE SCALE GENOMIC DNA]</scope>
    <source>
        <strain evidence="2 3">DSM 27244</strain>
    </source>
</reference>
<evidence type="ECO:0000259" key="1">
    <source>
        <dbReference type="Pfam" id="PF05050"/>
    </source>
</evidence>
<dbReference type="NCBIfam" id="TIGR01444">
    <property type="entry name" value="fkbM_fam"/>
    <property type="match status" value="1"/>
</dbReference>
<keyword evidence="2" id="KW-0808">Transferase</keyword>
<dbReference type="SUPFAM" id="SSF53335">
    <property type="entry name" value="S-adenosyl-L-methionine-dependent methyltransferases"/>
    <property type="match status" value="1"/>
</dbReference>
<dbReference type="EMBL" id="JACIJJ010000001">
    <property type="protein sequence ID" value="MBB5697188.1"/>
    <property type="molecule type" value="Genomic_DNA"/>
</dbReference>
<dbReference type="Proteomes" id="UP000557739">
    <property type="component" value="Unassembled WGS sequence"/>
</dbReference>
<comment type="caution">
    <text evidence="2">The sequence shown here is derived from an EMBL/GenBank/DDBJ whole genome shotgun (WGS) entry which is preliminary data.</text>
</comment>
<dbReference type="GO" id="GO:0032259">
    <property type="term" value="P:methylation"/>
    <property type="evidence" value="ECO:0007669"/>
    <property type="project" value="UniProtKB-KW"/>
</dbReference>
<organism evidence="2 3">
    <name type="scientific">Sphingomonas yantingensis</name>
    <dbReference type="NCBI Taxonomy" id="1241761"/>
    <lineage>
        <taxon>Bacteria</taxon>
        <taxon>Pseudomonadati</taxon>
        <taxon>Pseudomonadota</taxon>
        <taxon>Alphaproteobacteria</taxon>
        <taxon>Sphingomonadales</taxon>
        <taxon>Sphingomonadaceae</taxon>
        <taxon>Sphingomonas</taxon>
    </lineage>
</organism>
<dbReference type="InterPro" id="IPR052514">
    <property type="entry name" value="SAM-dependent_MTase"/>
</dbReference>
<feature type="domain" description="Methyltransferase FkbM" evidence="1">
    <location>
        <begin position="8"/>
        <end position="157"/>
    </location>
</feature>
<protein>
    <submittedName>
        <fullName evidence="2">FkbM family methyltransferase</fullName>
    </submittedName>
</protein>
<dbReference type="PANTHER" id="PTHR34203:SF15">
    <property type="entry name" value="SLL1173 PROTEIN"/>
    <property type="match status" value="1"/>
</dbReference>
<proteinExistence type="predicted"/>
<evidence type="ECO:0000313" key="2">
    <source>
        <dbReference type="EMBL" id="MBB5697188.1"/>
    </source>
</evidence>
<gene>
    <name evidence="2" type="ORF">FHR19_000513</name>
</gene>
<evidence type="ECO:0000313" key="3">
    <source>
        <dbReference type="Proteomes" id="UP000557739"/>
    </source>
</evidence>
<dbReference type="AlphaFoldDB" id="A0A7W9AMH5"/>